<comment type="caution">
    <text evidence="2">The sequence shown here is derived from an EMBL/GenBank/DDBJ whole genome shotgun (WGS) entry which is preliminary data.</text>
</comment>
<dbReference type="Pfam" id="PF12840">
    <property type="entry name" value="HTH_20"/>
    <property type="match status" value="1"/>
</dbReference>
<dbReference type="EMBL" id="JAMTCJ010000004">
    <property type="protein sequence ID" value="MCP2178135.1"/>
    <property type="molecule type" value="Genomic_DNA"/>
</dbReference>
<protein>
    <submittedName>
        <fullName evidence="2">Helix-turn-helix domain-containing protein</fullName>
    </submittedName>
</protein>
<organism evidence="2 3">
    <name type="scientific">Williamsia maris</name>
    <dbReference type="NCBI Taxonomy" id="72806"/>
    <lineage>
        <taxon>Bacteria</taxon>
        <taxon>Bacillati</taxon>
        <taxon>Actinomycetota</taxon>
        <taxon>Actinomycetes</taxon>
        <taxon>Mycobacteriales</taxon>
        <taxon>Nocardiaceae</taxon>
        <taxon>Williamsia</taxon>
    </lineage>
</organism>
<dbReference type="InterPro" id="IPR001845">
    <property type="entry name" value="HTH_ArsR_DNA-bd_dom"/>
</dbReference>
<name>A0ABT1HJM1_9NOCA</name>
<dbReference type="Proteomes" id="UP001206895">
    <property type="component" value="Unassembled WGS sequence"/>
</dbReference>
<dbReference type="SUPFAM" id="SSF46785">
    <property type="entry name" value="Winged helix' DNA-binding domain"/>
    <property type="match status" value="1"/>
</dbReference>
<accession>A0ABT1HJM1</accession>
<sequence>MVTSVTENRKTRDDIKRVSTLPELKALSHPTRLRLLHALKAHDSLTATQLGEIVEESPASVSYHVNQLAASGFVEETDNASGDGRQRWWRAAHGISWFPTDFSDSPHGATAAEAAKAVMLEHQWSRLMEYGRTATSWGPDWTDATFSADNVLRLTPSQTDALGVELLEVVERYRSVAAAEESQDAAVVMVLLHGFPTQT</sequence>
<dbReference type="InterPro" id="IPR036388">
    <property type="entry name" value="WH-like_DNA-bd_sf"/>
</dbReference>
<gene>
    <name evidence="2" type="ORF">LX13_003976</name>
</gene>
<evidence type="ECO:0000313" key="2">
    <source>
        <dbReference type="EMBL" id="MCP2178135.1"/>
    </source>
</evidence>
<dbReference type="CDD" id="cd00090">
    <property type="entry name" value="HTH_ARSR"/>
    <property type="match status" value="1"/>
</dbReference>
<feature type="domain" description="HTH arsR-type" evidence="1">
    <location>
        <begin position="24"/>
        <end position="100"/>
    </location>
</feature>
<dbReference type="InterPro" id="IPR036390">
    <property type="entry name" value="WH_DNA-bd_sf"/>
</dbReference>
<keyword evidence="3" id="KW-1185">Reference proteome</keyword>
<dbReference type="PRINTS" id="PR00778">
    <property type="entry name" value="HTHARSR"/>
</dbReference>
<evidence type="ECO:0000259" key="1">
    <source>
        <dbReference type="SMART" id="SM00418"/>
    </source>
</evidence>
<dbReference type="SMART" id="SM00418">
    <property type="entry name" value="HTH_ARSR"/>
    <property type="match status" value="1"/>
</dbReference>
<dbReference type="InterPro" id="IPR011991">
    <property type="entry name" value="ArsR-like_HTH"/>
</dbReference>
<evidence type="ECO:0000313" key="3">
    <source>
        <dbReference type="Proteomes" id="UP001206895"/>
    </source>
</evidence>
<proteinExistence type="predicted"/>
<dbReference type="Gene3D" id="1.10.10.10">
    <property type="entry name" value="Winged helix-like DNA-binding domain superfamily/Winged helix DNA-binding domain"/>
    <property type="match status" value="1"/>
</dbReference>
<reference evidence="2 3" key="1">
    <citation type="submission" date="2022-06" db="EMBL/GenBank/DDBJ databases">
        <title>Genomic Encyclopedia of Archaeal and Bacterial Type Strains, Phase II (KMG-II): from individual species to whole genera.</title>
        <authorList>
            <person name="Goeker M."/>
        </authorList>
    </citation>
    <scope>NUCLEOTIDE SEQUENCE [LARGE SCALE GENOMIC DNA]</scope>
    <source>
        <strain evidence="2 3">DSM 44693</strain>
    </source>
</reference>